<dbReference type="InterPro" id="IPR011009">
    <property type="entry name" value="Kinase-like_dom_sf"/>
</dbReference>
<dbReference type="PROSITE" id="PS00108">
    <property type="entry name" value="PROTEIN_KINASE_ST"/>
    <property type="match status" value="1"/>
</dbReference>
<keyword evidence="5" id="KW-0067">ATP-binding</keyword>
<dbReference type="SUPFAM" id="SSF48452">
    <property type="entry name" value="TPR-like"/>
    <property type="match status" value="2"/>
</dbReference>
<dbReference type="Gene3D" id="3.40.50.10070">
    <property type="entry name" value="TolB, N-terminal domain"/>
    <property type="match status" value="1"/>
</dbReference>
<dbReference type="SUPFAM" id="SSF52964">
    <property type="entry name" value="TolB, N-terminal domain"/>
    <property type="match status" value="1"/>
</dbReference>
<organism evidence="8">
    <name type="scientific">marine sediment metagenome</name>
    <dbReference type="NCBI Taxonomy" id="412755"/>
    <lineage>
        <taxon>unclassified sequences</taxon>
        <taxon>metagenomes</taxon>
        <taxon>ecological metagenomes</taxon>
    </lineage>
</organism>
<name>A0A0F9PRL7_9ZZZZ</name>
<feature type="transmembrane region" description="Helical" evidence="6">
    <location>
        <begin position="280"/>
        <end position="301"/>
    </location>
</feature>
<proteinExistence type="predicted"/>
<dbReference type="GO" id="GO:0004674">
    <property type="term" value="F:protein serine/threonine kinase activity"/>
    <property type="evidence" value="ECO:0007669"/>
    <property type="project" value="UniProtKB-KW"/>
</dbReference>
<dbReference type="Pfam" id="PF00069">
    <property type="entry name" value="Pkinase"/>
    <property type="match status" value="1"/>
</dbReference>
<evidence type="ECO:0000256" key="1">
    <source>
        <dbReference type="ARBA" id="ARBA00022527"/>
    </source>
</evidence>
<reference evidence="8" key="1">
    <citation type="journal article" date="2015" name="Nature">
        <title>Complex archaea that bridge the gap between prokaryotes and eukaryotes.</title>
        <authorList>
            <person name="Spang A."/>
            <person name="Saw J.H."/>
            <person name="Jorgensen S.L."/>
            <person name="Zaremba-Niedzwiedzka K."/>
            <person name="Martijn J."/>
            <person name="Lind A.E."/>
            <person name="van Eijk R."/>
            <person name="Schleper C."/>
            <person name="Guy L."/>
            <person name="Ettema T.J."/>
        </authorList>
    </citation>
    <scope>NUCLEOTIDE SEQUENCE</scope>
</reference>
<dbReference type="InterPro" id="IPR011990">
    <property type="entry name" value="TPR-like_helical_dom_sf"/>
</dbReference>
<dbReference type="PANTHER" id="PTHR43289:SF6">
    <property type="entry name" value="SERINE_THREONINE-PROTEIN KINASE NEKL-3"/>
    <property type="match status" value="1"/>
</dbReference>
<dbReference type="Pfam" id="PF13181">
    <property type="entry name" value="TPR_8"/>
    <property type="match status" value="1"/>
</dbReference>
<evidence type="ECO:0000256" key="6">
    <source>
        <dbReference type="SAM" id="Phobius"/>
    </source>
</evidence>
<dbReference type="Gene3D" id="1.25.40.10">
    <property type="entry name" value="Tetratricopeptide repeat domain"/>
    <property type="match status" value="2"/>
</dbReference>
<evidence type="ECO:0000259" key="7">
    <source>
        <dbReference type="PROSITE" id="PS50011"/>
    </source>
</evidence>
<dbReference type="EMBL" id="LAZR01002651">
    <property type="protein sequence ID" value="KKN27287.1"/>
    <property type="molecule type" value="Genomic_DNA"/>
</dbReference>
<dbReference type="InterPro" id="IPR019734">
    <property type="entry name" value="TPR_rpt"/>
</dbReference>
<dbReference type="GO" id="GO:0005524">
    <property type="term" value="F:ATP binding"/>
    <property type="evidence" value="ECO:0007669"/>
    <property type="project" value="UniProtKB-KW"/>
</dbReference>
<sequence length="768" mass="87117">IEELGRGGMGVVYKAQDTKLKRTVALKFLPAELTHIAEVKDRFMREAQAAAALDHPHICTVYEFDETEEKTFISMAYIEGQSLKKKIESGPFELNEALRIAIQAAEGLQEAHKKGVVHRDIKSANIMVTEKDQAMIMDFGLARVTGTTLVTKEGMTMGTIAYMSPQQARGEGVDHRTDIWSLGVVLYEMFSGQLPFKGEHDQAIIYSILNEQPKPITDLRSEIPMSIEQVVAKTLEKDPDERYQNIEELLDDLRSISEGIEPEGIRVRLWKAKLLKRKRAILYAGIAGFLIIMTVIVLSLFTGRAEAIDAIAVLPLENLTGDPEQEFFADSATDELIGQLAQIGALRVISRRSVMQYKGVEKPLPEIVKELKVDAVVEGTVLRVGDSVRIRVQLIEALPEERNLWTQTYDRAMTDVLVMYREMARAIADRIQVKLTPQEEANLASTRQVNPEAYEAYIKGRFHRYKLTQQDLEIALQYFELALEKDPDYALAYVGIAHVWGGRQQQGLVPYSEAAPRAKAALLKALELDDTLPEVHHILAGIRAWVDWDWEGAETAYLRAFQLNPNYPDPRAYYSHFLLIMRRPEEAMAQIERALELDPFNALFRAMYAMDLNFVRRYDDAIAMLRETLRTAPNDWTALSTLRSAYHQKGMYEEALEIWKTSYAAKGDHEAEKALARGYAEAGYSGALSRVAEMLIARSRTTYVTSWQIGTLYTRAGKNDEALEWLEKAYEEHDGNMPYISVDPIFDGLRDNPRFQDLLRRMNLPQGK</sequence>
<dbReference type="InterPro" id="IPR000719">
    <property type="entry name" value="Prot_kinase_dom"/>
</dbReference>
<keyword evidence="6" id="KW-1133">Transmembrane helix</keyword>
<dbReference type="Gene3D" id="1.10.510.10">
    <property type="entry name" value="Transferase(Phosphotransferase) domain 1"/>
    <property type="match status" value="1"/>
</dbReference>
<dbReference type="PROSITE" id="PS00107">
    <property type="entry name" value="PROTEIN_KINASE_ATP"/>
    <property type="match status" value="1"/>
</dbReference>
<dbReference type="PANTHER" id="PTHR43289">
    <property type="entry name" value="MITOGEN-ACTIVATED PROTEIN KINASE KINASE KINASE 20-RELATED"/>
    <property type="match status" value="1"/>
</dbReference>
<dbReference type="InterPro" id="IPR017441">
    <property type="entry name" value="Protein_kinase_ATP_BS"/>
</dbReference>
<evidence type="ECO:0000256" key="3">
    <source>
        <dbReference type="ARBA" id="ARBA00022741"/>
    </source>
</evidence>
<evidence type="ECO:0000256" key="4">
    <source>
        <dbReference type="ARBA" id="ARBA00022777"/>
    </source>
</evidence>
<dbReference type="CDD" id="cd14014">
    <property type="entry name" value="STKc_PknB_like"/>
    <property type="match status" value="1"/>
</dbReference>
<feature type="non-terminal residue" evidence="8">
    <location>
        <position position="1"/>
    </location>
</feature>
<dbReference type="PROSITE" id="PS50011">
    <property type="entry name" value="PROTEIN_KINASE_DOM"/>
    <property type="match status" value="1"/>
</dbReference>
<dbReference type="SMART" id="SM00028">
    <property type="entry name" value="TPR"/>
    <property type="match status" value="4"/>
</dbReference>
<keyword evidence="2" id="KW-0808">Transferase</keyword>
<dbReference type="NCBIfam" id="NF047558">
    <property type="entry name" value="TPR_END_plus"/>
    <property type="match status" value="1"/>
</dbReference>
<dbReference type="SMART" id="SM00220">
    <property type="entry name" value="S_TKc"/>
    <property type="match status" value="1"/>
</dbReference>
<dbReference type="SUPFAM" id="SSF56112">
    <property type="entry name" value="Protein kinase-like (PK-like)"/>
    <property type="match status" value="1"/>
</dbReference>
<evidence type="ECO:0000256" key="5">
    <source>
        <dbReference type="ARBA" id="ARBA00022840"/>
    </source>
</evidence>
<keyword evidence="3" id="KW-0547">Nucleotide-binding</keyword>
<keyword evidence="6" id="KW-0812">Transmembrane</keyword>
<accession>A0A0F9PRL7</accession>
<evidence type="ECO:0000256" key="2">
    <source>
        <dbReference type="ARBA" id="ARBA00022679"/>
    </source>
</evidence>
<dbReference type="FunFam" id="1.10.510.10:FF:000021">
    <property type="entry name" value="Serine/threonine protein kinase"/>
    <property type="match status" value="1"/>
</dbReference>
<dbReference type="AlphaFoldDB" id="A0A0F9PRL7"/>
<comment type="caution">
    <text evidence="8">The sequence shown here is derived from an EMBL/GenBank/DDBJ whole genome shotgun (WGS) entry which is preliminary data.</text>
</comment>
<dbReference type="InterPro" id="IPR008271">
    <property type="entry name" value="Ser/Thr_kinase_AS"/>
</dbReference>
<dbReference type="Gene3D" id="3.30.200.20">
    <property type="entry name" value="Phosphorylase Kinase, domain 1"/>
    <property type="match status" value="1"/>
</dbReference>
<feature type="domain" description="Protein kinase" evidence="7">
    <location>
        <begin position="1"/>
        <end position="254"/>
    </location>
</feature>
<keyword evidence="4" id="KW-0418">Kinase</keyword>
<evidence type="ECO:0000313" key="8">
    <source>
        <dbReference type="EMBL" id="KKN27287.1"/>
    </source>
</evidence>
<keyword evidence="1" id="KW-0723">Serine/threonine-protein kinase</keyword>
<keyword evidence="6" id="KW-0472">Membrane</keyword>
<protein>
    <recommendedName>
        <fullName evidence="7">Protein kinase domain-containing protein</fullName>
    </recommendedName>
</protein>
<gene>
    <name evidence="8" type="ORF">LCGC14_0866240</name>
</gene>